<evidence type="ECO:0000256" key="11">
    <source>
        <dbReference type="SAM" id="Coils"/>
    </source>
</evidence>
<evidence type="ECO:0000256" key="9">
    <source>
        <dbReference type="ARBA" id="ARBA00023136"/>
    </source>
</evidence>
<evidence type="ECO:0000256" key="10">
    <source>
        <dbReference type="ARBA" id="ARBA00023225"/>
    </source>
</evidence>
<dbReference type="EMBL" id="AZQP01000013">
    <property type="protein sequence ID" value="EYE88828.1"/>
    <property type="molecule type" value="Genomic_DNA"/>
</dbReference>
<reference evidence="12 13" key="1">
    <citation type="journal article" date="2014" name="Genome Announc.">
        <title>Draft Genome Sequence of Fervidicella metallireducens Strain AeBT, an Iron-Reducing Thermoanaerobe from the Great Artesian Basin.</title>
        <authorList>
            <person name="Patel B.K."/>
        </authorList>
    </citation>
    <scope>NUCLEOTIDE SEQUENCE [LARGE SCALE GENOMIC DNA]</scope>
    <source>
        <strain evidence="12 13">AeB</strain>
    </source>
</reference>
<keyword evidence="11" id="KW-0175">Coiled coil</keyword>
<evidence type="ECO:0000313" key="12">
    <source>
        <dbReference type="EMBL" id="EYE88828.1"/>
    </source>
</evidence>
<evidence type="ECO:0000256" key="3">
    <source>
        <dbReference type="ARBA" id="ARBA00020392"/>
    </source>
</evidence>
<protein>
    <recommendedName>
        <fullName evidence="3">Flagellar FliJ protein</fullName>
    </recommendedName>
</protein>
<sequence>MERFNFNLQKVLDFRITIEDKKKNEFVAAQKNLYREQKILEDSISKKNKVIKDAENFRTNFEFQSYVQFIDAVNKKIENQKKRVMICEKELEDKKQELLKAISDRKILEKLKERALQEFNLEQSKKEQRFNDDFALYAYVNRERR</sequence>
<keyword evidence="6" id="KW-0145">Chemotaxis</keyword>
<evidence type="ECO:0000256" key="5">
    <source>
        <dbReference type="ARBA" id="ARBA00022475"/>
    </source>
</evidence>
<proteinExistence type="inferred from homology"/>
<dbReference type="InterPro" id="IPR012823">
    <property type="entry name" value="Flagell_FliJ"/>
</dbReference>
<dbReference type="Pfam" id="PF02050">
    <property type="entry name" value="FliJ"/>
    <property type="match status" value="1"/>
</dbReference>
<comment type="similarity">
    <text evidence="2">Belongs to the FliJ family.</text>
</comment>
<dbReference type="AlphaFoldDB" id="A0A017RVM0"/>
<evidence type="ECO:0000256" key="2">
    <source>
        <dbReference type="ARBA" id="ARBA00010004"/>
    </source>
</evidence>
<evidence type="ECO:0000256" key="6">
    <source>
        <dbReference type="ARBA" id="ARBA00022500"/>
    </source>
</evidence>
<gene>
    <name evidence="12" type="ORF">Q428_06040</name>
</gene>
<evidence type="ECO:0000256" key="7">
    <source>
        <dbReference type="ARBA" id="ARBA00022795"/>
    </source>
</evidence>
<dbReference type="InterPro" id="IPR053716">
    <property type="entry name" value="Flag_assembly_chemotaxis_eff"/>
</dbReference>
<evidence type="ECO:0000313" key="13">
    <source>
        <dbReference type="Proteomes" id="UP000019681"/>
    </source>
</evidence>
<evidence type="ECO:0000256" key="4">
    <source>
        <dbReference type="ARBA" id="ARBA00022448"/>
    </source>
</evidence>
<feature type="coiled-coil region" evidence="11">
    <location>
        <begin position="70"/>
        <end position="111"/>
    </location>
</feature>
<keyword evidence="13" id="KW-1185">Reference proteome</keyword>
<dbReference type="GO" id="GO:0071973">
    <property type="term" value="P:bacterial-type flagellum-dependent cell motility"/>
    <property type="evidence" value="ECO:0007669"/>
    <property type="project" value="InterPro"/>
</dbReference>
<keyword evidence="8" id="KW-0653">Protein transport</keyword>
<organism evidence="12 13">
    <name type="scientific">Fervidicella metallireducens AeB</name>
    <dbReference type="NCBI Taxonomy" id="1403537"/>
    <lineage>
        <taxon>Bacteria</taxon>
        <taxon>Bacillati</taxon>
        <taxon>Bacillota</taxon>
        <taxon>Clostridia</taxon>
        <taxon>Eubacteriales</taxon>
        <taxon>Clostridiaceae</taxon>
        <taxon>Fervidicella</taxon>
    </lineage>
</organism>
<dbReference type="Gene3D" id="1.10.287.1700">
    <property type="match status" value="1"/>
</dbReference>
<evidence type="ECO:0000256" key="1">
    <source>
        <dbReference type="ARBA" id="ARBA00004413"/>
    </source>
</evidence>
<dbReference type="STRING" id="1403537.Q428_06040"/>
<dbReference type="RefSeq" id="WP_035379064.1">
    <property type="nucleotide sequence ID" value="NZ_AZQP01000013.1"/>
</dbReference>
<dbReference type="Proteomes" id="UP000019681">
    <property type="component" value="Unassembled WGS sequence"/>
</dbReference>
<keyword evidence="10" id="KW-1006">Bacterial flagellum protein export</keyword>
<keyword evidence="4" id="KW-0813">Transport</keyword>
<name>A0A017RVM0_9CLOT</name>
<dbReference type="OrthoDB" id="1707704at2"/>
<dbReference type="GO" id="GO:0006935">
    <property type="term" value="P:chemotaxis"/>
    <property type="evidence" value="ECO:0007669"/>
    <property type="project" value="UniProtKB-KW"/>
</dbReference>
<dbReference type="GO" id="GO:0015031">
    <property type="term" value="P:protein transport"/>
    <property type="evidence" value="ECO:0007669"/>
    <property type="project" value="UniProtKB-KW"/>
</dbReference>
<keyword evidence="5" id="KW-1003">Cell membrane</keyword>
<dbReference type="GO" id="GO:0009288">
    <property type="term" value="C:bacterial-type flagellum"/>
    <property type="evidence" value="ECO:0007669"/>
    <property type="project" value="InterPro"/>
</dbReference>
<comment type="caution">
    <text evidence="12">The sequence shown here is derived from an EMBL/GenBank/DDBJ whole genome shotgun (WGS) entry which is preliminary data.</text>
</comment>
<keyword evidence="7" id="KW-1005">Bacterial flagellum biogenesis</keyword>
<dbReference type="NCBIfam" id="TIGR02473">
    <property type="entry name" value="flagell_FliJ"/>
    <property type="match status" value="1"/>
</dbReference>
<accession>A0A017RVM0</accession>
<keyword evidence="9" id="KW-0472">Membrane</keyword>
<dbReference type="GO" id="GO:0005886">
    <property type="term" value="C:plasma membrane"/>
    <property type="evidence" value="ECO:0007669"/>
    <property type="project" value="UniProtKB-SubCell"/>
</dbReference>
<dbReference type="GO" id="GO:0044781">
    <property type="term" value="P:bacterial-type flagellum organization"/>
    <property type="evidence" value="ECO:0007669"/>
    <property type="project" value="UniProtKB-KW"/>
</dbReference>
<comment type="subcellular location">
    <subcellularLocation>
        <location evidence="1">Cell membrane</location>
        <topology evidence="1">Peripheral membrane protein</topology>
        <orientation evidence="1">Cytoplasmic side</orientation>
    </subcellularLocation>
</comment>
<evidence type="ECO:0000256" key="8">
    <source>
        <dbReference type="ARBA" id="ARBA00022927"/>
    </source>
</evidence>